<gene>
    <name evidence="1" type="ORF">GCM10022207_81170</name>
</gene>
<dbReference type="Proteomes" id="UP001501563">
    <property type="component" value="Unassembled WGS sequence"/>
</dbReference>
<name>A0ABP7LIG6_9ACTN</name>
<organism evidence="1 2">
    <name type="scientific">Streptomyces lannensis</name>
    <dbReference type="NCBI Taxonomy" id="766498"/>
    <lineage>
        <taxon>Bacteria</taxon>
        <taxon>Bacillati</taxon>
        <taxon>Actinomycetota</taxon>
        <taxon>Actinomycetes</taxon>
        <taxon>Kitasatosporales</taxon>
        <taxon>Streptomycetaceae</taxon>
        <taxon>Streptomyces</taxon>
    </lineage>
</organism>
<evidence type="ECO:0000313" key="1">
    <source>
        <dbReference type="EMBL" id="GAA3900240.1"/>
    </source>
</evidence>
<comment type="caution">
    <text evidence="1">The sequence shown here is derived from an EMBL/GenBank/DDBJ whole genome shotgun (WGS) entry which is preliminary data.</text>
</comment>
<keyword evidence="2" id="KW-1185">Reference proteome</keyword>
<evidence type="ECO:0008006" key="3">
    <source>
        <dbReference type="Google" id="ProtNLM"/>
    </source>
</evidence>
<reference evidence="2" key="1">
    <citation type="journal article" date="2019" name="Int. J. Syst. Evol. Microbiol.">
        <title>The Global Catalogue of Microorganisms (GCM) 10K type strain sequencing project: providing services to taxonomists for standard genome sequencing and annotation.</title>
        <authorList>
            <consortium name="The Broad Institute Genomics Platform"/>
            <consortium name="The Broad Institute Genome Sequencing Center for Infectious Disease"/>
            <person name="Wu L."/>
            <person name="Ma J."/>
        </authorList>
    </citation>
    <scope>NUCLEOTIDE SEQUENCE [LARGE SCALE GENOMIC DNA]</scope>
    <source>
        <strain evidence="2">JCM 16578</strain>
    </source>
</reference>
<dbReference type="EMBL" id="BAAAZA010000044">
    <property type="protein sequence ID" value="GAA3900240.1"/>
    <property type="molecule type" value="Genomic_DNA"/>
</dbReference>
<proteinExistence type="predicted"/>
<accession>A0ABP7LIG6</accession>
<protein>
    <recommendedName>
        <fullName evidence="3">Transferase</fullName>
    </recommendedName>
</protein>
<sequence>MTAAPGAGRERSATPLRADCVADSAGGLTFDIGGTGDTGPAHLLLRRPDGDEIALPLTLAEGGRLRASLPSSVDLPEGRWDAYAQFAEATPRHLTSGCNDLRSLVDRALGGTAPGIAVRIPHPTRQGTLAVRSWLRAPHAEAGELRIREGELRVRGRMYGTGLAEDAYAEVRERGGPRSVLRADVSGSAADFGFTVPYAPLAPGLWDLWLRPAGEGGPRVRLARLLDDVADKKPVFRYPRAAVRAEHGAVEAWPYYTVDNDLSVTVSATDRPG</sequence>
<evidence type="ECO:0000313" key="2">
    <source>
        <dbReference type="Proteomes" id="UP001501563"/>
    </source>
</evidence>